<proteinExistence type="predicted"/>
<dbReference type="EMBL" id="JWZT01001311">
    <property type="protein sequence ID" value="KII72270.1"/>
    <property type="molecule type" value="Genomic_DNA"/>
</dbReference>
<evidence type="ECO:0000313" key="2">
    <source>
        <dbReference type="Proteomes" id="UP000031668"/>
    </source>
</evidence>
<dbReference type="Proteomes" id="UP000031668">
    <property type="component" value="Unassembled WGS sequence"/>
</dbReference>
<dbReference type="AlphaFoldDB" id="A0A0C2N7G1"/>
<comment type="caution">
    <text evidence="1">The sequence shown here is derived from an EMBL/GenBank/DDBJ whole genome shotgun (WGS) entry which is preliminary data.</text>
</comment>
<name>A0A0C2N7G1_THEKT</name>
<organism evidence="1 2">
    <name type="scientific">Thelohanellus kitauei</name>
    <name type="common">Myxosporean</name>
    <dbReference type="NCBI Taxonomy" id="669202"/>
    <lineage>
        <taxon>Eukaryota</taxon>
        <taxon>Metazoa</taxon>
        <taxon>Cnidaria</taxon>
        <taxon>Myxozoa</taxon>
        <taxon>Myxosporea</taxon>
        <taxon>Bivalvulida</taxon>
        <taxon>Platysporina</taxon>
        <taxon>Myxobolidae</taxon>
        <taxon>Thelohanellus</taxon>
    </lineage>
</organism>
<gene>
    <name evidence="1" type="ORF">RF11_01113</name>
</gene>
<keyword evidence="2" id="KW-1185">Reference proteome</keyword>
<accession>A0A0C2N7G1</accession>
<reference evidence="1 2" key="1">
    <citation type="journal article" date="2014" name="Genome Biol. Evol.">
        <title>The genome of the myxosporean Thelohanellus kitauei shows adaptations to nutrient acquisition within its fish host.</title>
        <authorList>
            <person name="Yang Y."/>
            <person name="Xiong J."/>
            <person name="Zhou Z."/>
            <person name="Huo F."/>
            <person name="Miao W."/>
            <person name="Ran C."/>
            <person name="Liu Y."/>
            <person name="Zhang J."/>
            <person name="Feng J."/>
            <person name="Wang M."/>
            <person name="Wang M."/>
            <person name="Wang L."/>
            <person name="Yao B."/>
        </authorList>
    </citation>
    <scope>NUCLEOTIDE SEQUENCE [LARGE SCALE GENOMIC DNA]</scope>
    <source>
        <strain evidence="1">Wuqing</strain>
    </source>
</reference>
<sequence>MATIIFFIHRETFIQDVLVTRSIIFDVSIALNSLNKFGCVKDFSEAAFYIRQLKAKINQEKDNLSMPCCINNIQITCSADTLLRLAKCAEKWICLINIRKATCTEL</sequence>
<protein>
    <submittedName>
        <fullName evidence="1">Uncharacterized protein</fullName>
    </submittedName>
</protein>
<evidence type="ECO:0000313" key="1">
    <source>
        <dbReference type="EMBL" id="KII72270.1"/>
    </source>
</evidence>